<feature type="compositionally biased region" description="Basic and acidic residues" evidence="1">
    <location>
        <begin position="160"/>
        <end position="177"/>
    </location>
</feature>
<evidence type="ECO:0000313" key="3">
    <source>
        <dbReference type="Proteomes" id="UP000516645"/>
    </source>
</evidence>
<feature type="compositionally biased region" description="Basic and acidic residues" evidence="1">
    <location>
        <begin position="138"/>
        <end position="147"/>
    </location>
</feature>
<organism evidence="2 3">
    <name type="scientific">Gordonia phage Clown</name>
    <dbReference type="NCBI Taxonomy" id="2759393"/>
    <lineage>
        <taxon>Viruses</taxon>
        <taxon>Duplodnaviria</taxon>
        <taxon>Heunggongvirae</taxon>
        <taxon>Uroviricota</taxon>
        <taxon>Caudoviricetes</taxon>
        <taxon>Stackebrandtviridae</taxon>
        <taxon>Frickvirinae</taxon>
        <taxon>Clownvirus</taxon>
        <taxon>Clownvirus clown</taxon>
    </lineage>
</organism>
<dbReference type="Proteomes" id="UP000516645">
    <property type="component" value="Segment"/>
</dbReference>
<name>A0A7L7SI13_9CAUD</name>
<protein>
    <recommendedName>
        <fullName evidence="4">Helix-turn-helix DNA binding domain protein</fullName>
    </recommendedName>
</protein>
<sequence>MSDRWFKVDTSIVRNPKVLQLSRTQRWALIELWAYAAEDLTDGVISRTYCDQMIGKRLRNVMLEHGFLHWIEVDKTLQIHDYLEHQQSRTEVLAVSEKRRQAGRKGGKAKAARAKQAASNLPDQEASTELDQSPSKNVADKDKDIDNYLRSYPTSPKSPRANDDGNGDRRARLEHTRAAFADATQGLIPDTFDDGTPLPAEPDHNPDTSLELVPAIPDRMPNGRRIPAHNRRNIARELNATARSAEADQFVGQFIATLDGNLDRHTRTEIAQTVDELMRDGIPRQQIANGLVAWQRSDSWSPTQIRRFVAKAATTNATPTPGNSQPTKATQRAIDTLAAAERLIAERNTP</sequence>
<dbReference type="GeneID" id="65128404"/>
<feature type="compositionally biased region" description="Basic residues" evidence="1">
    <location>
        <begin position="101"/>
        <end position="113"/>
    </location>
</feature>
<dbReference type="KEGG" id="vg:65128404"/>
<reference evidence="2 3" key="1">
    <citation type="submission" date="2020-07" db="EMBL/GenBank/DDBJ databases">
        <authorList>
            <person name="Bortz R.L."/>
            <person name="Bai C."/>
            <person name="Brody A."/>
            <person name="Douse D."/>
            <person name="Feder N.M."/>
            <person name="Fischer E."/>
            <person name="Kim I."/>
            <person name="Kornbau S."/>
            <person name="Malek C.E."/>
            <person name="Menendez J.A."/>
            <person name="Moore R.J."/>
            <person name="Pinkovsky V.I."/>
            <person name="Raghavan D."/>
            <person name="Reznik A.S."/>
            <person name="Sciarra A.R."/>
            <person name="Starinsky S.F."/>
            <person name="Vaughan O."/>
            <person name="Walker S.E."/>
            <person name="Wiemann J."/>
            <person name="Butela K.A."/>
            <person name="Garlena R.A."/>
            <person name="Russell D.A."/>
            <person name="Pope W.H."/>
            <person name="Jacobs-Sera D."/>
            <person name="Hatfull G.F."/>
        </authorList>
    </citation>
    <scope>NUCLEOTIDE SEQUENCE [LARGE SCALE GENOMIC DNA]</scope>
</reference>
<gene>
    <name evidence="2" type="primary">74</name>
    <name evidence="2" type="ORF">SEA_CLOWN_74</name>
</gene>
<proteinExistence type="predicted"/>
<dbReference type="EMBL" id="MT771343">
    <property type="protein sequence ID" value="QOC56072.1"/>
    <property type="molecule type" value="Genomic_DNA"/>
</dbReference>
<feature type="compositionally biased region" description="Polar residues" evidence="1">
    <location>
        <begin position="119"/>
        <end position="136"/>
    </location>
</feature>
<accession>A0A7L7SI13</accession>
<evidence type="ECO:0008006" key="4">
    <source>
        <dbReference type="Google" id="ProtNLM"/>
    </source>
</evidence>
<keyword evidence="3" id="KW-1185">Reference proteome</keyword>
<dbReference type="RefSeq" id="YP_010110114.1">
    <property type="nucleotide sequence ID" value="NC_055867.1"/>
</dbReference>
<evidence type="ECO:0000256" key="1">
    <source>
        <dbReference type="SAM" id="MobiDB-lite"/>
    </source>
</evidence>
<feature type="region of interest" description="Disordered" evidence="1">
    <location>
        <begin position="94"/>
        <end position="204"/>
    </location>
</feature>
<evidence type="ECO:0000313" key="2">
    <source>
        <dbReference type="EMBL" id="QOC56072.1"/>
    </source>
</evidence>